<keyword evidence="2" id="KW-0472">Membrane</keyword>
<keyword evidence="1" id="KW-0175">Coiled coil</keyword>
<protein>
    <recommendedName>
        <fullName evidence="5">General secretion pathway protein GspM</fullName>
    </recommendedName>
</protein>
<evidence type="ECO:0000313" key="4">
    <source>
        <dbReference type="Proteomes" id="UP001500218"/>
    </source>
</evidence>
<proteinExistence type="predicted"/>
<keyword evidence="4" id="KW-1185">Reference proteome</keyword>
<dbReference type="Gene3D" id="3.30.70.60">
    <property type="match status" value="1"/>
</dbReference>
<sequence length="192" mass="20626">MRGWSWSWTASRLWAVGGAAAALLALAISWFVLIHPRYSETAQLEEDIAAAEQRLVADQRRLSKLRIDHADLGRFRSELETNREALPTTPATSDFLRELQSAANKTGASVDSLAVGDATPVPGVAAVSSLRLTLTLSGTPARLDAFVHEVRLDQPRAALVDSVNLLRNGTGKKGILTVSVQVFVTEPLGGTD</sequence>
<organism evidence="3 4">
    <name type="scientific">Luedemannella flava</name>
    <dbReference type="NCBI Taxonomy" id="349316"/>
    <lineage>
        <taxon>Bacteria</taxon>
        <taxon>Bacillati</taxon>
        <taxon>Actinomycetota</taxon>
        <taxon>Actinomycetes</taxon>
        <taxon>Micromonosporales</taxon>
        <taxon>Micromonosporaceae</taxon>
        <taxon>Luedemannella</taxon>
    </lineage>
</organism>
<feature type="transmembrane region" description="Helical" evidence="2">
    <location>
        <begin position="12"/>
        <end position="34"/>
    </location>
</feature>
<accession>A0ABN2MDE1</accession>
<feature type="coiled-coil region" evidence="1">
    <location>
        <begin position="41"/>
        <end position="68"/>
    </location>
</feature>
<evidence type="ECO:0000313" key="3">
    <source>
        <dbReference type="EMBL" id="GAA1821744.1"/>
    </source>
</evidence>
<name>A0ABN2MDE1_9ACTN</name>
<dbReference type="EMBL" id="BAAALT010000182">
    <property type="protein sequence ID" value="GAA1821744.1"/>
    <property type="molecule type" value="Genomic_DNA"/>
</dbReference>
<keyword evidence="2" id="KW-1133">Transmembrane helix</keyword>
<dbReference type="Proteomes" id="UP001500218">
    <property type="component" value="Unassembled WGS sequence"/>
</dbReference>
<evidence type="ECO:0000256" key="2">
    <source>
        <dbReference type="SAM" id="Phobius"/>
    </source>
</evidence>
<gene>
    <name evidence="3" type="ORF">GCM10009682_47490</name>
</gene>
<comment type="caution">
    <text evidence="3">The sequence shown here is derived from an EMBL/GenBank/DDBJ whole genome shotgun (WGS) entry which is preliminary data.</text>
</comment>
<evidence type="ECO:0008006" key="5">
    <source>
        <dbReference type="Google" id="ProtNLM"/>
    </source>
</evidence>
<dbReference type="InterPro" id="IPR014717">
    <property type="entry name" value="Transl_elong_EF1B/ribsomal_bS6"/>
</dbReference>
<reference evidence="3 4" key="1">
    <citation type="journal article" date="2019" name="Int. J. Syst. Evol. Microbiol.">
        <title>The Global Catalogue of Microorganisms (GCM) 10K type strain sequencing project: providing services to taxonomists for standard genome sequencing and annotation.</title>
        <authorList>
            <consortium name="The Broad Institute Genomics Platform"/>
            <consortium name="The Broad Institute Genome Sequencing Center for Infectious Disease"/>
            <person name="Wu L."/>
            <person name="Ma J."/>
        </authorList>
    </citation>
    <scope>NUCLEOTIDE SEQUENCE [LARGE SCALE GENOMIC DNA]</scope>
    <source>
        <strain evidence="3 4">JCM 13250</strain>
    </source>
</reference>
<keyword evidence="2" id="KW-0812">Transmembrane</keyword>
<evidence type="ECO:0000256" key="1">
    <source>
        <dbReference type="SAM" id="Coils"/>
    </source>
</evidence>